<evidence type="ECO:0000256" key="13">
    <source>
        <dbReference type="ARBA" id="ARBA00033171"/>
    </source>
</evidence>
<dbReference type="Proteomes" id="UP000308001">
    <property type="component" value="Unassembled WGS sequence"/>
</dbReference>
<dbReference type="Pfam" id="PF00512">
    <property type="entry name" value="HisKA"/>
    <property type="match status" value="1"/>
</dbReference>
<protein>
    <recommendedName>
        <fullName evidence="6">histidine kinase</fullName>
        <ecNumber evidence="6">2.7.13.3</ecNumber>
    </recommendedName>
    <alternativeName>
        <fullName evidence="13">Thiamine pyrimidine synthase</fullName>
    </alternativeName>
</protein>
<dbReference type="Pfam" id="PF09084">
    <property type="entry name" value="NMT1"/>
    <property type="match status" value="1"/>
</dbReference>
<keyword evidence="11" id="KW-0784">Thiamine biosynthesis</keyword>
<dbReference type="EC" id="2.7.13.3" evidence="6"/>
<dbReference type="SUPFAM" id="SSF55874">
    <property type="entry name" value="ATPase domain of HSP90 chaperone/DNA topoisomerase II/histidine kinase"/>
    <property type="match status" value="1"/>
</dbReference>
<keyword evidence="15" id="KW-0812">Transmembrane</keyword>
<evidence type="ECO:0000256" key="11">
    <source>
        <dbReference type="ARBA" id="ARBA00022977"/>
    </source>
</evidence>
<dbReference type="InterPro" id="IPR015168">
    <property type="entry name" value="SsuA/THI5"/>
</dbReference>
<gene>
    <name evidence="17" type="ORF">FE246_00640</name>
</gene>
<evidence type="ECO:0000259" key="16">
    <source>
        <dbReference type="PROSITE" id="PS50109"/>
    </source>
</evidence>
<dbReference type="InterPro" id="IPR005467">
    <property type="entry name" value="His_kinase_dom"/>
</dbReference>
<keyword evidence="10" id="KW-0663">Pyridoxal phosphate</keyword>
<dbReference type="Pfam" id="PF02518">
    <property type="entry name" value="HATPase_c"/>
    <property type="match status" value="1"/>
</dbReference>
<dbReference type="GO" id="GO:0009228">
    <property type="term" value="P:thiamine biosynthetic process"/>
    <property type="evidence" value="ECO:0007669"/>
    <property type="project" value="UniProtKB-KW"/>
</dbReference>
<evidence type="ECO:0000256" key="15">
    <source>
        <dbReference type="SAM" id="Phobius"/>
    </source>
</evidence>
<dbReference type="CDD" id="cd00082">
    <property type="entry name" value="HisKA"/>
    <property type="match status" value="1"/>
</dbReference>
<dbReference type="SMART" id="SM00387">
    <property type="entry name" value="HATPase_c"/>
    <property type="match status" value="1"/>
</dbReference>
<evidence type="ECO:0000256" key="7">
    <source>
        <dbReference type="ARBA" id="ARBA00022553"/>
    </source>
</evidence>
<dbReference type="PANTHER" id="PTHR31528">
    <property type="entry name" value="4-AMINO-5-HYDROXYMETHYL-2-METHYLPYRIMIDINE PHOSPHATE SYNTHASE THI11-RELATED"/>
    <property type="match status" value="1"/>
</dbReference>
<dbReference type="InterPro" id="IPR004358">
    <property type="entry name" value="Sig_transdc_His_kin-like_C"/>
</dbReference>
<dbReference type="InterPro" id="IPR036890">
    <property type="entry name" value="HATPase_C_sf"/>
</dbReference>
<accession>A0A5R9H936</accession>
<comment type="subunit">
    <text evidence="5">Homodimer.</text>
</comment>
<organism evidence="17 18">
    <name type="scientific">Aliarcobacter thereius</name>
    <dbReference type="NCBI Taxonomy" id="544718"/>
    <lineage>
        <taxon>Bacteria</taxon>
        <taxon>Pseudomonadati</taxon>
        <taxon>Campylobacterota</taxon>
        <taxon>Epsilonproteobacteria</taxon>
        <taxon>Campylobacterales</taxon>
        <taxon>Arcobacteraceae</taxon>
        <taxon>Aliarcobacter</taxon>
    </lineage>
</organism>
<reference evidence="17 18" key="1">
    <citation type="submission" date="2019-05" db="EMBL/GenBank/DDBJ databases">
        <title>Arcobacter cibarius and Arcobacter thereius providing challenges in identification an antibiotic susceptibility and Quinolone resistance.</title>
        <authorList>
            <person name="Busch A."/>
            <person name="Hanel I."/>
            <person name="Hotzel H."/>
            <person name="Tomaso H."/>
        </authorList>
    </citation>
    <scope>NUCLEOTIDE SEQUENCE [LARGE SCALE GENOMIC DNA]</scope>
    <source>
        <strain evidence="17 18">17CS1191_2</strain>
    </source>
</reference>
<comment type="similarity">
    <text evidence="4">Belongs to the NMT1/THI5 family.</text>
</comment>
<evidence type="ECO:0000256" key="1">
    <source>
        <dbReference type="ARBA" id="ARBA00000085"/>
    </source>
</evidence>
<dbReference type="GO" id="GO:0000155">
    <property type="term" value="F:phosphorelay sensor kinase activity"/>
    <property type="evidence" value="ECO:0007669"/>
    <property type="project" value="InterPro"/>
</dbReference>
<evidence type="ECO:0000256" key="2">
    <source>
        <dbReference type="ARBA" id="ARBA00003469"/>
    </source>
</evidence>
<comment type="pathway">
    <text evidence="3">Cofactor biosynthesis; thiamine diphosphate biosynthesis.</text>
</comment>
<dbReference type="SMART" id="SM00388">
    <property type="entry name" value="HisKA"/>
    <property type="match status" value="1"/>
</dbReference>
<evidence type="ECO:0000256" key="9">
    <source>
        <dbReference type="ARBA" id="ARBA00022723"/>
    </source>
</evidence>
<sequence length="652" mass="76783">MNNFIKEHILNFSIKHKIFIYIFLLLLHTNIYSKELKKVTLQLSWFDQFQFAGYYMAKEMGYYEDIGLDVEIIPFEFGLNIPKIVNENIVDFSIGRENLILEKTRYKNITALYSIFQASPLILLTTEKSGIDSIFKFKNKTIMATKDDENEISLKAMMVSNNVNLKSMKFIEHTHNIYDLINNKVDIISAYTSKSPYILQKNSIKYNVFYPKDYGFDMYSDFLITNINFVKHNYKSVNNFKQASLKGWEYAYNNIEKSVDLILKKYNRQNLTKDELIFEANELKYLSYLNGSKLGEIKQDKVQRIFDLYNLLGLVPKDSNIDGFIFTKEENKFNRWIITNIIEKIDLAFIWNMIIVIFVLSILVVYRQYLITKVNKKLKNLVKIKTNRLKIMNQKLANRIKKELEINLEKDRILAQQQKMISMGQMIENIAHQWRQPLSIISTRASMIKLKNDLKMLEKDELNEALEQILNTATYLSQTIDDFRDFFRPRKEKDIFCLSKSIYKSIELSKLSFENSDIKLIFEEKDIDIFGYETELIQVFINAINNSKDALTQKNIEDKLIIINLIEKNSKVYIEFIDSALGIEDDILHKVFEPYFTTKHQYSGTGIGLYMSSEIVTKHMKGEIFMKNIDFEYKNKKYKGAKLTIVLDVIKK</sequence>
<keyword evidence="17" id="KW-0418">Kinase</keyword>
<dbReference type="InterPro" id="IPR003594">
    <property type="entry name" value="HATPase_dom"/>
</dbReference>
<name>A0A5R9H936_9BACT</name>
<evidence type="ECO:0000313" key="17">
    <source>
        <dbReference type="EMBL" id="TLS73024.1"/>
    </source>
</evidence>
<dbReference type="PANTHER" id="PTHR31528:SF1">
    <property type="entry name" value="4-AMINO-5-HYDROXYMETHYL-2-METHYLPYRIMIDINE PHOSPHATE SYNTHASE THI11-RELATED"/>
    <property type="match status" value="1"/>
</dbReference>
<evidence type="ECO:0000256" key="10">
    <source>
        <dbReference type="ARBA" id="ARBA00022898"/>
    </source>
</evidence>
<dbReference type="SUPFAM" id="SSF53850">
    <property type="entry name" value="Periplasmic binding protein-like II"/>
    <property type="match status" value="1"/>
</dbReference>
<evidence type="ECO:0000256" key="4">
    <source>
        <dbReference type="ARBA" id="ARBA00009406"/>
    </source>
</evidence>
<evidence type="ECO:0000256" key="3">
    <source>
        <dbReference type="ARBA" id="ARBA00004948"/>
    </source>
</evidence>
<evidence type="ECO:0000256" key="12">
    <source>
        <dbReference type="ARBA" id="ARBA00023004"/>
    </source>
</evidence>
<dbReference type="InterPro" id="IPR003661">
    <property type="entry name" value="HisK_dim/P_dom"/>
</dbReference>
<dbReference type="Gene3D" id="3.40.190.10">
    <property type="entry name" value="Periplasmic binding protein-like II"/>
    <property type="match status" value="2"/>
</dbReference>
<dbReference type="InterPro" id="IPR027939">
    <property type="entry name" value="NMT1/THI5"/>
</dbReference>
<dbReference type="SUPFAM" id="SSF47384">
    <property type="entry name" value="Homodimeric domain of signal transducing histidine kinase"/>
    <property type="match status" value="1"/>
</dbReference>
<keyword evidence="7" id="KW-0597">Phosphoprotein</keyword>
<evidence type="ECO:0000256" key="14">
    <source>
        <dbReference type="ARBA" id="ARBA00048179"/>
    </source>
</evidence>
<dbReference type="GO" id="GO:0046872">
    <property type="term" value="F:metal ion binding"/>
    <property type="evidence" value="ECO:0007669"/>
    <property type="project" value="UniProtKB-KW"/>
</dbReference>
<keyword evidence="12" id="KW-0408">Iron</keyword>
<feature type="domain" description="Histidine kinase" evidence="16">
    <location>
        <begin position="429"/>
        <end position="651"/>
    </location>
</feature>
<feature type="transmembrane region" description="Helical" evidence="15">
    <location>
        <begin position="349"/>
        <end position="369"/>
    </location>
</feature>
<proteinExistence type="inferred from homology"/>
<dbReference type="EMBL" id="VBUF01000001">
    <property type="protein sequence ID" value="TLS73024.1"/>
    <property type="molecule type" value="Genomic_DNA"/>
</dbReference>
<keyword evidence="15" id="KW-0472">Membrane</keyword>
<keyword evidence="8" id="KW-0808">Transferase</keyword>
<dbReference type="PRINTS" id="PR00344">
    <property type="entry name" value="BCTRLSENSOR"/>
</dbReference>
<evidence type="ECO:0000256" key="6">
    <source>
        <dbReference type="ARBA" id="ARBA00012438"/>
    </source>
</evidence>
<evidence type="ECO:0000313" key="18">
    <source>
        <dbReference type="Proteomes" id="UP000308001"/>
    </source>
</evidence>
<dbReference type="PROSITE" id="PS50109">
    <property type="entry name" value="HIS_KIN"/>
    <property type="match status" value="1"/>
</dbReference>
<keyword evidence="9" id="KW-0479">Metal-binding</keyword>
<dbReference type="AlphaFoldDB" id="A0A5R9H936"/>
<comment type="catalytic activity">
    <reaction evidence="1">
        <text>ATP + protein L-histidine = ADP + protein N-phospho-L-histidine.</text>
        <dbReference type="EC" id="2.7.13.3"/>
    </reaction>
</comment>
<dbReference type="Gene3D" id="1.10.287.130">
    <property type="match status" value="1"/>
</dbReference>
<keyword evidence="15" id="KW-1133">Transmembrane helix</keyword>
<comment type="caution">
    <text evidence="17">The sequence shown here is derived from an EMBL/GenBank/DDBJ whole genome shotgun (WGS) entry which is preliminary data.</text>
</comment>
<comment type="function">
    <text evidence="2">Responsible for the formation of the pyrimidine heterocycle in the thiamine biosynthesis pathway. Catalyzes the formation of hydroxymethylpyrimidine phosphate (HMP-P) from histidine and pyridoxal phosphate (PLP). The protein uses PLP and the active site histidine to form HMP-P, generating an inactive enzyme. The enzyme can only undergo a single turnover, which suggests it is a suicide enzyme.</text>
</comment>
<dbReference type="InterPro" id="IPR036097">
    <property type="entry name" value="HisK_dim/P_sf"/>
</dbReference>
<evidence type="ECO:0000256" key="5">
    <source>
        <dbReference type="ARBA" id="ARBA00011738"/>
    </source>
</evidence>
<evidence type="ECO:0000256" key="8">
    <source>
        <dbReference type="ARBA" id="ARBA00022679"/>
    </source>
</evidence>
<comment type="catalytic activity">
    <reaction evidence="14">
        <text>N(6)-(pyridoxal phosphate)-L-lysyl-[4-amino-5-hydroxymethyl-2-methylpyrimidine phosphate synthase] + L-histidyl-[4-amino-5-hydroxymethyl-2-methylpyrimidine phosphate synthase] + 2 Fe(3+) + 4 H2O = L-lysyl-[4-amino-5-hydroxymethyl-2-methylpyrimidine phosphate synthase] + (2S)-2-amino-5-hydroxy-4-oxopentanoyl-[4-amino-5-hydroxymethyl-2-methylpyrimidine phosphate synthase] + 4-amino-2-methyl-5-(phosphooxymethyl)pyrimidine + 3-oxopropanoate + 2 Fe(2+) + 2 H(+)</text>
        <dbReference type="Rhea" id="RHEA:65756"/>
        <dbReference type="Rhea" id="RHEA-COMP:16892"/>
        <dbReference type="Rhea" id="RHEA-COMP:16893"/>
        <dbReference type="Rhea" id="RHEA-COMP:16894"/>
        <dbReference type="Rhea" id="RHEA-COMP:16895"/>
        <dbReference type="ChEBI" id="CHEBI:15377"/>
        <dbReference type="ChEBI" id="CHEBI:15378"/>
        <dbReference type="ChEBI" id="CHEBI:29033"/>
        <dbReference type="ChEBI" id="CHEBI:29034"/>
        <dbReference type="ChEBI" id="CHEBI:29969"/>
        <dbReference type="ChEBI" id="CHEBI:29979"/>
        <dbReference type="ChEBI" id="CHEBI:33190"/>
        <dbReference type="ChEBI" id="CHEBI:58354"/>
        <dbReference type="ChEBI" id="CHEBI:143915"/>
        <dbReference type="ChEBI" id="CHEBI:157692"/>
    </reaction>
    <physiologicalReaction direction="left-to-right" evidence="14">
        <dbReference type="Rhea" id="RHEA:65757"/>
    </physiologicalReaction>
</comment>
<dbReference type="Gene3D" id="3.30.565.10">
    <property type="entry name" value="Histidine kinase-like ATPase, C-terminal domain"/>
    <property type="match status" value="1"/>
</dbReference>